<gene>
    <name evidence="1" type="ORF">F990_01068</name>
</gene>
<comment type="caution">
    <text evidence="1">The sequence shown here is derived from an EMBL/GenBank/DDBJ whole genome shotgun (WGS) entry which is preliminary data.</text>
</comment>
<evidence type="ECO:0000313" key="1">
    <source>
        <dbReference type="EMBL" id="ESK56507.1"/>
    </source>
</evidence>
<protein>
    <submittedName>
        <fullName evidence="1">Uncharacterized protein</fullName>
    </submittedName>
</protein>
<sequence>MLRLNTVMLLIIALMVGSFKGTDIYGRFCEIEKQNCKVRILY</sequence>
<name>V2V2M0_9GAMM</name>
<accession>V2V2M0</accession>
<dbReference type="PATRIC" id="fig|1120928.5.peg.1093"/>
<reference evidence="1 2" key="1">
    <citation type="submission" date="2013-10" db="EMBL/GenBank/DDBJ databases">
        <title>The Genome Sequence of Acinetobacter tjernbergiae CIP107465.</title>
        <authorList>
            <consortium name="The Broad Institute Genomics Platform"/>
            <consortium name="The Broad Institute Genome Sequencing Center for Infectious Disease"/>
            <person name="Cerqueira G."/>
            <person name="Feldgarden M."/>
            <person name="Courvalin P."/>
            <person name="Grillot-Courvalin C."/>
            <person name="Clermont D."/>
            <person name="Rocha E."/>
            <person name="Yoon E.-J."/>
            <person name="Nemec A."/>
            <person name="Young S.K."/>
            <person name="Zeng Q."/>
            <person name="Gargeya S."/>
            <person name="Fitzgerald M."/>
            <person name="Abouelleil A."/>
            <person name="Alvarado L."/>
            <person name="Berlin A.M."/>
            <person name="Chapman S.B."/>
            <person name="Gainer-Dewar J."/>
            <person name="Goldberg J."/>
            <person name="Gnerre S."/>
            <person name="Griggs A."/>
            <person name="Gujja S."/>
            <person name="Hansen M."/>
            <person name="Howarth C."/>
            <person name="Imamovic A."/>
            <person name="Ireland A."/>
            <person name="Larimer J."/>
            <person name="McCowan C."/>
            <person name="Murphy C."/>
            <person name="Pearson M."/>
            <person name="Poon T.W."/>
            <person name="Priest M."/>
            <person name="Roberts A."/>
            <person name="Saif S."/>
            <person name="Shea T."/>
            <person name="Sykes S."/>
            <person name="Wortman J."/>
            <person name="Nusbaum C."/>
            <person name="Birren B."/>
        </authorList>
    </citation>
    <scope>NUCLEOTIDE SEQUENCE [LARGE SCALE GENOMIC DNA]</scope>
    <source>
        <strain evidence="1 2">CIP 107465</strain>
    </source>
</reference>
<proteinExistence type="predicted"/>
<dbReference type="Proteomes" id="UP000017404">
    <property type="component" value="Unassembled WGS sequence"/>
</dbReference>
<dbReference type="AlphaFoldDB" id="V2V2M0"/>
<keyword evidence="2" id="KW-1185">Reference proteome</keyword>
<evidence type="ECO:0000313" key="2">
    <source>
        <dbReference type="Proteomes" id="UP000017404"/>
    </source>
</evidence>
<dbReference type="EMBL" id="AYEV01000008">
    <property type="protein sequence ID" value="ESK56507.1"/>
    <property type="molecule type" value="Genomic_DNA"/>
</dbReference>
<organism evidence="1 2">
    <name type="scientific">Acinetobacter tjernbergiae DSM 14971 = CIP 107465</name>
    <dbReference type="NCBI Taxonomy" id="1120928"/>
    <lineage>
        <taxon>Bacteria</taxon>
        <taxon>Pseudomonadati</taxon>
        <taxon>Pseudomonadota</taxon>
        <taxon>Gammaproteobacteria</taxon>
        <taxon>Moraxellales</taxon>
        <taxon>Moraxellaceae</taxon>
        <taxon>Acinetobacter</taxon>
    </lineage>
</organism>